<feature type="compositionally biased region" description="Polar residues" evidence="3">
    <location>
        <begin position="795"/>
        <end position="822"/>
    </location>
</feature>
<evidence type="ECO:0000256" key="3">
    <source>
        <dbReference type="SAM" id="MobiDB-lite"/>
    </source>
</evidence>
<protein>
    <recommendedName>
        <fullName evidence="5">SH3 domain-containing protein</fullName>
    </recommendedName>
</protein>
<feature type="compositionally biased region" description="Basic and acidic residues" evidence="3">
    <location>
        <begin position="564"/>
        <end position="576"/>
    </location>
</feature>
<dbReference type="AlphaFoldDB" id="A0A1Y2F2D7"/>
<keyword evidence="1 2" id="KW-0728">SH3 domain</keyword>
<dbReference type="InterPro" id="IPR001452">
    <property type="entry name" value="SH3_domain"/>
</dbReference>
<keyword evidence="7" id="KW-1185">Reference proteome</keyword>
<dbReference type="InterPro" id="IPR036028">
    <property type="entry name" value="SH3-like_dom_sf"/>
</dbReference>
<organism evidence="6 7">
    <name type="scientific">Neocallimastix californiae</name>
    <dbReference type="NCBI Taxonomy" id="1754190"/>
    <lineage>
        <taxon>Eukaryota</taxon>
        <taxon>Fungi</taxon>
        <taxon>Fungi incertae sedis</taxon>
        <taxon>Chytridiomycota</taxon>
        <taxon>Chytridiomycota incertae sedis</taxon>
        <taxon>Neocallimastigomycetes</taxon>
        <taxon>Neocallimastigales</taxon>
        <taxon>Neocallimastigaceae</taxon>
        <taxon>Neocallimastix</taxon>
    </lineage>
</organism>
<feature type="domain" description="SH3" evidence="5">
    <location>
        <begin position="929"/>
        <end position="1001"/>
    </location>
</feature>
<sequence>MKVFYLISIIFSLLIIKINGFVNFKLIEDPQKVIVKPGDYINIQYNNPTTVPGLMYVLAFRSLHDINMPWDLGNRTVIANQGQDTFFVPEDTMQGEEIFYSVVVKYEDGEVISKGSQTYYCEVKNEPVVFTDGIKDNLKFKHTQLLQPQKKKEGTLVEKIKRVLIVIIPVILFLGLIFLIYQKAFKQKVKINSKKSVCKYNFEKNPALLKSLDEQEKENDSNIRSPLSSLANRESLNNLKNFQSKLTSPISPSINYESSKPITSPSRRSSTSSSSSSNLSFRLDGSYLDVKLKDEDEENEEDNNNLESDSDDEKPLNSIKENKKKQENNNSNNIVNNNNNNVNTINNSANKLKVINEEPVSVTIENQSSTEKEKDKKLSKNSNNSNRSRRPNEEGREREHNRDAKDRSRADSKDRRPRSESKARIDKERERDRERGRERDRGRDRDRDRGRDRDRERERDRNRERSRDRGRDKDRERDRDRGREKSRPREERRSKSRPRSGSRDSRRERENSKGRLAPPDRREMERKDKRRQRSSRSGHDSNSSREGKSSDTKPLLSSPLISEAKVDDNEDDKKSSEYNNKLSVESKKNSLDISLNLNMSSLSFSDILNKVDGKSDGSGKSSPTSTKSPTNNINSNQANKSINTNNMNNGMNMMNNMNGMNMMNGMNNMNGMNMMNGMNNMNGMNMMNGMNNMNGMNMMNNMNNMNNMNGMNMMNGMNNMNGMNMMNNMNNMNGMNMMNNMNNMNSMNGMNMMNGMNNMNQMNNMNTMNNLNNNNMNNNNMKNNNMNNNNMNNNRSNQVSIDIKSPSNLPQITISDSNNNNNVKLTSSLQDTLSTDSNAVYHDASKAYVTSNSSPKVAAQRLTHFSYLSNSTNNSGANSSYLTDDYKRSTMNTTQTFSTYNQTYSTSYFTEGTSTYQTDSSFVSRSGSEETAEVVPNHPFTQKIFSVAYINLPENDDELELGIGEQIKFLEIYDDDWALALRLRDNKEGMVPLTCVKEYFVTSVNKN</sequence>
<feature type="region of interest" description="Disordered" evidence="3">
    <location>
        <begin position="250"/>
        <end position="280"/>
    </location>
</feature>
<evidence type="ECO:0000313" key="6">
    <source>
        <dbReference type="EMBL" id="ORY77516.1"/>
    </source>
</evidence>
<feature type="compositionally biased region" description="Polar residues" evidence="3">
    <location>
        <begin position="631"/>
        <end position="644"/>
    </location>
</feature>
<feature type="transmembrane region" description="Helical" evidence="4">
    <location>
        <begin position="6"/>
        <end position="27"/>
    </location>
</feature>
<keyword evidence="4" id="KW-0472">Membrane</keyword>
<evidence type="ECO:0000256" key="2">
    <source>
        <dbReference type="PROSITE-ProRule" id="PRU00192"/>
    </source>
</evidence>
<dbReference type="Proteomes" id="UP000193920">
    <property type="component" value="Unassembled WGS sequence"/>
</dbReference>
<feature type="region of interest" description="Disordered" evidence="3">
    <location>
        <begin position="613"/>
        <end position="645"/>
    </location>
</feature>
<evidence type="ECO:0000256" key="4">
    <source>
        <dbReference type="SAM" id="Phobius"/>
    </source>
</evidence>
<dbReference type="Gene3D" id="2.30.30.40">
    <property type="entry name" value="SH3 Domains"/>
    <property type="match status" value="1"/>
</dbReference>
<feature type="compositionally biased region" description="Low complexity" evidence="3">
    <location>
        <begin position="328"/>
        <end position="345"/>
    </location>
</feature>
<dbReference type="OrthoDB" id="5340910at2759"/>
<accession>A0A1Y2F2D7</accession>
<feature type="compositionally biased region" description="Basic and acidic residues" evidence="3">
    <location>
        <begin position="390"/>
        <end position="493"/>
    </location>
</feature>
<feature type="compositionally biased region" description="Basic and acidic residues" evidence="3">
    <location>
        <begin position="537"/>
        <end position="551"/>
    </location>
</feature>
<gene>
    <name evidence="6" type="ORF">LY90DRAFT_665292</name>
</gene>
<keyword evidence="4" id="KW-1133">Transmembrane helix</keyword>
<name>A0A1Y2F2D7_9FUNG</name>
<feature type="compositionally biased region" description="Basic and acidic residues" evidence="3">
    <location>
        <begin position="501"/>
        <end position="527"/>
    </location>
</feature>
<feature type="region of interest" description="Disordered" evidence="3">
    <location>
        <begin position="363"/>
        <end position="587"/>
    </location>
</feature>
<reference evidence="6 7" key="1">
    <citation type="submission" date="2016-08" db="EMBL/GenBank/DDBJ databases">
        <title>A Parts List for Fungal Cellulosomes Revealed by Comparative Genomics.</title>
        <authorList>
            <consortium name="DOE Joint Genome Institute"/>
            <person name="Haitjema C.H."/>
            <person name="Gilmore S.P."/>
            <person name="Henske J.K."/>
            <person name="Solomon K.V."/>
            <person name="De Groot R."/>
            <person name="Kuo A."/>
            <person name="Mondo S.J."/>
            <person name="Salamov A.A."/>
            <person name="Labutti K."/>
            <person name="Zhao Z."/>
            <person name="Chiniquy J."/>
            <person name="Barry K."/>
            <person name="Brewer H.M."/>
            <person name="Purvine S.O."/>
            <person name="Wright A.T."/>
            <person name="Boxma B."/>
            <person name="Van Alen T."/>
            <person name="Hackstein J.H."/>
            <person name="Baker S.E."/>
            <person name="Grigoriev I.V."/>
            <person name="O'Malley M.A."/>
        </authorList>
    </citation>
    <scope>NUCLEOTIDE SEQUENCE [LARGE SCALE GENOMIC DNA]</scope>
    <source>
        <strain evidence="6 7">G1</strain>
    </source>
</reference>
<comment type="caution">
    <text evidence="6">The sequence shown here is derived from an EMBL/GenBank/DDBJ whole genome shotgun (WGS) entry which is preliminary data.</text>
</comment>
<feature type="compositionally biased region" description="Acidic residues" evidence="3">
    <location>
        <begin position="295"/>
        <end position="312"/>
    </location>
</feature>
<dbReference type="PROSITE" id="PS50002">
    <property type="entry name" value="SH3"/>
    <property type="match status" value="1"/>
</dbReference>
<evidence type="ECO:0000259" key="5">
    <source>
        <dbReference type="PROSITE" id="PS50002"/>
    </source>
</evidence>
<feature type="region of interest" description="Disordered" evidence="3">
    <location>
        <begin position="294"/>
        <end position="345"/>
    </location>
</feature>
<evidence type="ECO:0000313" key="7">
    <source>
        <dbReference type="Proteomes" id="UP000193920"/>
    </source>
</evidence>
<keyword evidence="4" id="KW-0812">Transmembrane</keyword>
<feature type="compositionally biased region" description="Low complexity" evidence="3">
    <location>
        <begin position="618"/>
        <end position="630"/>
    </location>
</feature>
<feature type="compositionally biased region" description="Low complexity" evidence="3">
    <location>
        <begin position="258"/>
        <end position="277"/>
    </location>
</feature>
<feature type="transmembrane region" description="Helical" evidence="4">
    <location>
        <begin position="160"/>
        <end position="181"/>
    </location>
</feature>
<dbReference type="STRING" id="1754190.A0A1Y2F2D7"/>
<dbReference type="SUPFAM" id="SSF50044">
    <property type="entry name" value="SH3-domain"/>
    <property type="match status" value="1"/>
</dbReference>
<proteinExistence type="predicted"/>
<evidence type="ECO:0000256" key="1">
    <source>
        <dbReference type="ARBA" id="ARBA00022443"/>
    </source>
</evidence>
<feature type="region of interest" description="Disordered" evidence="3">
    <location>
        <begin position="788"/>
        <end position="822"/>
    </location>
</feature>
<dbReference type="EMBL" id="MCOG01000019">
    <property type="protein sequence ID" value="ORY77516.1"/>
    <property type="molecule type" value="Genomic_DNA"/>
</dbReference>